<feature type="transmembrane region" description="Helical" evidence="1">
    <location>
        <begin position="52"/>
        <end position="70"/>
    </location>
</feature>
<feature type="transmembrane region" description="Helical" evidence="1">
    <location>
        <begin position="5"/>
        <end position="22"/>
    </location>
</feature>
<dbReference type="AlphaFoldDB" id="A0A1G8Z844"/>
<gene>
    <name evidence="2" type="ORF">SAMN05660472_00768</name>
</gene>
<evidence type="ECO:0000313" key="3">
    <source>
        <dbReference type="Proteomes" id="UP000198718"/>
    </source>
</evidence>
<name>A0A1G8Z844_9FIRM</name>
<proteinExistence type="predicted"/>
<dbReference type="OrthoDB" id="1955249at2"/>
<accession>A0A1G8Z844</accession>
<dbReference type="STRING" id="393762.SAMN05660472_00768"/>
<keyword evidence="1" id="KW-1133">Transmembrane helix</keyword>
<dbReference type="RefSeq" id="WP_090550498.1">
    <property type="nucleotide sequence ID" value="NZ_FNFP01000001.1"/>
</dbReference>
<keyword evidence="3" id="KW-1185">Reference proteome</keyword>
<evidence type="ECO:0000313" key="2">
    <source>
        <dbReference type="EMBL" id="SDK11242.1"/>
    </source>
</evidence>
<dbReference type="EMBL" id="FNFP01000001">
    <property type="protein sequence ID" value="SDK11242.1"/>
    <property type="molecule type" value="Genomic_DNA"/>
</dbReference>
<feature type="transmembrane region" description="Helical" evidence="1">
    <location>
        <begin position="82"/>
        <end position="99"/>
    </location>
</feature>
<sequence>MKKIVFYIPAILFTIIFGWLAISFGICPISPIVLIWITLFLASGFLLNKDKFWGGILGMLPGIYFIYASTKYTGQVISERPIGIVVLIFYMICSGYVFSKKGRITA</sequence>
<keyword evidence="1" id="KW-0472">Membrane</keyword>
<organism evidence="2 3">
    <name type="scientific">Natronincola ferrireducens</name>
    <dbReference type="NCBI Taxonomy" id="393762"/>
    <lineage>
        <taxon>Bacteria</taxon>
        <taxon>Bacillati</taxon>
        <taxon>Bacillota</taxon>
        <taxon>Clostridia</taxon>
        <taxon>Peptostreptococcales</taxon>
        <taxon>Natronincolaceae</taxon>
        <taxon>Natronincola</taxon>
    </lineage>
</organism>
<protein>
    <submittedName>
        <fullName evidence="2">Uncharacterized protein</fullName>
    </submittedName>
</protein>
<dbReference type="Proteomes" id="UP000198718">
    <property type="component" value="Unassembled WGS sequence"/>
</dbReference>
<keyword evidence="1" id="KW-0812">Transmembrane</keyword>
<evidence type="ECO:0000256" key="1">
    <source>
        <dbReference type="SAM" id="Phobius"/>
    </source>
</evidence>
<reference evidence="2 3" key="1">
    <citation type="submission" date="2016-10" db="EMBL/GenBank/DDBJ databases">
        <authorList>
            <person name="de Groot N.N."/>
        </authorList>
    </citation>
    <scope>NUCLEOTIDE SEQUENCE [LARGE SCALE GENOMIC DNA]</scope>
    <source>
        <strain evidence="2 3">DSM 18346</strain>
    </source>
</reference>